<keyword evidence="3" id="KW-1185">Reference proteome</keyword>
<feature type="compositionally biased region" description="Basic and acidic residues" evidence="1">
    <location>
        <begin position="58"/>
        <end position="76"/>
    </location>
</feature>
<dbReference type="EMBL" id="ML987194">
    <property type="protein sequence ID" value="KAF2249693.1"/>
    <property type="molecule type" value="Genomic_DNA"/>
</dbReference>
<reference evidence="2" key="1">
    <citation type="journal article" date="2020" name="Stud. Mycol.">
        <title>101 Dothideomycetes genomes: a test case for predicting lifestyles and emergence of pathogens.</title>
        <authorList>
            <person name="Haridas S."/>
            <person name="Albert R."/>
            <person name="Binder M."/>
            <person name="Bloem J."/>
            <person name="Labutti K."/>
            <person name="Salamov A."/>
            <person name="Andreopoulos B."/>
            <person name="Baker S."/>
            <person name="Barry K."/>
            <person name="Bills G."/>
            <person name="Bluhm B."/>
            <person name="Cannon C."/>
            <person name="Castanera R."/>
            <person name="Culley D."/>
            <person name="Daum C."/>
            <person name="Ezra D."/>
            <person name="Gonzalez J."/>
            <person name="Henrissat B."/>
            <person name="Kuo A."/>
            <person name="Liang C."/>
            <person name="Lipzen A."/>
            <person name="Lutzoni F."/>
            <person name="Magnuson J."/>
            <person name="Mondo S."/>
            <person name="Nolan M."/>
            <person name="Ohm R."/>
            <person name="Pangilinan J."/>
            <person name="Park H.-J."/>
            <person name="Ramirez L."/>
            <person name="Alfaro M."/>
            <person name="Sun H."/>
            <person name="Tritt A."/>
            <person name="Yoshinaga Y."/>
            <person name="Zwiers L.-H."/>
            <person name="Turgeon B."/>
            <person name="Goodwin S."/>
            <person name="Spatafora J."/>
            <person name="Crous P."/>
            <person name="Grigoriev I."/>
        </authorList>
    </citation>
    <scope>NUCLEOTIDE SEQUENCE</scope>
    <source>
        <strain evidence="2">CBS 122368</strain>
    </source>
</reference>
<name>A0A6A6IJG7_9PLEO</name>
<organism evidence="2 3">
    <name type="scientific">Trematosphaeria pertusa</name>
    <dbReference type="NCBI Taxonomy" id="390896"/>
    <lineage>
        <taxon>Eukaryota</taxon>
        <taxon>Fungi</taxon>
        <taxon>Dikarya</taxon>
        <taxon>Ascomycota</taxon>
        <taxon>Pezizomycotina</taxon>
        <taxon>Dothideomycetes</taxon>
        <taxon>Pleosporomycetidae</taxon>
        <taxon>Pleosporales</taxon>
        <taxon>Massarineae</taxon>
        <taxon>Trematosphaeriaceae</taxon>
        <taxon>Trematosphaeria</taxon>
    </lineage>
</organism>
<feature type="compositionally biased region" description="Polar residues" evidence="1">
    <location>
        <begin position="39"/>
        <end position="48"/>
    </location>
</feature>
<dbReference type="Proteomes" id="UP000800094">
    <property type="component" value="Unassembled WGS sequence"/>
</dbReference>
<evidence type="ECO:0000313" key="2">
    <source>
        <dbReference type="EMBL" id="KAF2249693.1"/>
    </source>
</evidence>
<dbReference type="AlphaFoldDB" id="A0A6A6IJG7"/>
<dbReference type="GeneID" id="54585364"/>
<evidence type="ECO:0000313" key="3">
    <source>
        <dbReference type="Proteomes" id="UP000800094"/>
    </source>
</evidence>
<accession>A0A6A6IJG7</accession>
<dbReference type="RefSeq" id="XP_033684697.1">
    <property type="nucleotide sequence ID" value="XM_033832034.1"/>
</dbReference>
<protein>
    <submittedName>
        <fullName evidence="2">Uncharacterized protein</fullName>
    </submittedName>
</protein>
<proteinExistence type="predicted"/>
<sequence>MQVGGSTAAEIEADTPLAMSAPPVTPHSHAPGLEEAKAGSSSSAVKTSNQRKRAKPRTAKDAPKVSKGDKEFKPDESSESDEDAPAKKKQRKKTTAKTEADASGGGRKKRTRAQGATARSRATKSVKESPKRVGKAVAATDEESQDAETAANTRRVGNETEDFVHTTDQDTNAADDENQEQADDPAPKPTRTRNPIGPRELSQLTSTSTTPS</sequence>
<feature type="non-terminal residue" evidence="2">
    <location>
        <position position="212"/>
    </location>
</feature>
<feature type="compositionally biased region" description="Basic and acidic residues" evidence="1">
    <location>
        <begin position="156"/>
        <end position="168"/>
    </location>
</feature>
<gene>
    <name evidence="2" type="ORF">BU26DRAFT_550069</name>
</gene>
<feature type="compositionally biased region" description="Acidic residues" evidence="1">
    <location>
        <begin position="173"/>
        <end position="183"/>
    </location>
</feature>
<evidence type="ECO:0000256" key="1">
    <source>
        <dbReference type="SAM" id="MobiDB-lite"/>
    </source>
</evidence>
<feature type="compositionally biased region" description="Low complexity" evidence="1">
    <location>
        <begin position="201"/>
        <end position="212"/>
    </location>
</feature>
<feature type="region of interest" description="Disordered" evidence="1">
    <location>
        <begin position="1"/>
        <end position="212"/>
    </location>
</feature>